<organism evidence="2">
    <name type="scientific">Cacopsylla melanoneura</name>
    <dbReference type="NCBI Taxonomy" id="428564"/>
    <lineage>
        <taxon>Eukaryota</taxon>
        <taxon>Metazoa</taxon>
        <taxon>Ecdysozoa</taxon>
        <taxon>Arthropoda</taxon>
        <taxon>Hexapoda</taxon>
        <taxon>Insecta</taxon>
        <taxon>Pterygota</taxon>
        <taxon>Neoptera</taxon>
        <taxon>Paraneoptera</taxon>
        <taxon>Hemiptera</taxon>
        <taxon>Sternorrhyncha</taxon>
        <taxon>Psylloidea</taxon>
        <taxon>Psyllidae</taxon>
        <taxon>Psyllinae</taxon>
        <taxon>Cacopsylla</taxon>
    </lineage>
</organism>
<accession>A0A8D8WCI2</accession>
<reference evidence="2" key="1">
    <citation type="submission" date="2021-05" db="EMBL/GenBank/DDBJ databases">
        <authorList>
            <person name="Alioto T."/>
            <person name="Alioto T."/>
            <person name="Gomez Garrido J."/>
        </authorList>
    </citation>
    <scope>NUCLEOTIDE SEQUENCE</scope>
</reference>
<sequence length="142" mass="16263">MRGGAGWTKYSIIRNMLSFLINTIAIICLGKLKSYKKLHIPCSNFSFSCSFPSKTFFVYFPLERNSAPVNAHSACARITLFFDVSSVFWSRGTMLILWEFFDVFSPHTDELWDFSLSVPRALKVSIFPTVHLLYFSISVILL</sequence>
<keyword evidence="1" id="KW-0472">Membrane</keyword>
<feature type="transmembrane region" description="Helical" evidence="1">
    <location>
        <begin position="12"/>
        <end position="30"/>
    </location>
</feature>
<name>A0A8D8WCI2_9HEMI</name>
<evidence type="ECO:0000256" key="1">
    <source>
        <dbReference type="SAM" id="Phobius"/>
    </source>
</evidence>
<proteinExistence type="predicted"/>
<dbReference type="AlphaFoldDB" id="A0A8D8WCI2"/>
<keyword evidence="1" id="KW-0812">Transmembrane</keyword>
<evidence type="ECO:0000313" key="2">
    <source>
        <dbReference type="EMBL" id="CAG6653090.1"/>
    </source>
</evidence>
<protein>
    <submittedName>
        <fullName evidence="2">Uncharacterized protein</fullName>
    </submittedName>
</protein>
<dbReference type="EMBL" id="HBUF01172014">
    <property type="protein sequence ID" value="CAG6653090.1"/>
    <property type="molecule type" value="Transcribed_RNA"/>
</dbReference>
<keyword evidence="1" id="KW-1133">Transmembrane helix</keyword>